<evidence type="ECO:0000313" key="1">
    <source>
        <dbReference type="EMBL" id="MPY12094.1"/>
    </source>
</evidence>
<dbReference type="AlphaFoldDB" id="A0A7X1NSG9"/>
<dbReference type="RefSeq" id="WP_152816944.1">
    <property type="nucleotide sequence ID" value="NZ_VJXX01000006.1"/>
</dbReference>
<dbReference type="Proteomes" id="UP000326464">
    <property type="component" value="Unassembled WGS sequence"/>
</dbReference>
<comment type="caution">
    <text evidence="1">The sequence shown here is derived from an EMBL/GenBank/DDBJ whole genome shotgun (WGS) entry which is preliminary data.</text>
</comment>
<accession>A0A7X1NSG9</accession>
<evidence type="ECO:0000313" key="2">
    <source>
        <dbReference type="Proteomes" id="UP000326464"/>
    </source>
</evidence>
<organism evidence="1 2">
    <name type="scientific">Arthrobacter bussei</name>
    <dbReference type="NCBI Taxonomy" id="2594179"/>
    <lineage>
        <taxon>Bacteria</taxon>
        <taxon>Bacillati</taxon>
        <taxon>Actinomycetota</taxon>
        <taxon>Actinomycetes</taxon>
        <taxon>Micrococcales</taxon>
        <taxon>Micrococcaceae</taxon>
        <taxon>Arthrobacter</taxon>
    </lineage>
</organism>
<reference evidence="2" key="1">
    <citation type="submission" date="2019-07" db="EMBL/GenBank/DDBJ databases">
        <title>Arthrobacter KR32 sp. nov., isolated from mountain cheese made of cows milk.</title>
        <authorList>
            <person name="Flegler A."/>
        </authorList>
    </citation>
    <scope>NUCLEOTIDE SEQUENCE [LARGE SCALE GENOMIC DNA]</scope>
    <source>
        <strain evidence="2">KR32</strain>
    </source>
</reference>
<protein>
    <submittedName>
        <fullName evidence="1">Uncharacterized protein</fullName>
    </submittedName>
</protein>
<dbReference type="EMBL" id="VJXX01000006">
    <property type="protein sequence ID" value="MPY12094.1"/>
    <property type="molecule type" value="Genomic_DNA"/>
</dbReference>
<sequence length="276" mass="30917">MSDPDKIFSGMKEDRITIDREELDRVQPRDSISSAADMTKAVRVKGRDWLDGPESKILLDDLKSDVETVAILEGYFAGWRTPPMSVDDIVEYFILDYLGAGTGNGPALRQDPASAIIRCYVGDHERGGADRVLEARELSKASPRAFWFMVTLAKKHSSLCQEVLKSEFKSDVLKLQRGVRDSSVHFAIESWSYVDSVSNYGSITLRAEVPLSSVLSLRAQEHEIVLLRHPWESEIIIEYPQAACETELAPVAPWRDRLAGYLDTLIGHIRSGHSLK</sequence>
<dbReference type="OrthoDB" id="10007509at2"/>
<proteinExistence type="predicted"/>
<name>A0A7X1NSG9_9MICC</name>
<keyword evidence="2" id="KW-1185">Reference proteome</keyword>
<gene>
    <name evidence="1" type="ORF">FNH21_15470</name>
</gene>